<accession>A0A919UHV4</accession>
<dbReference type="EMBL" id="BOOA01000004">
    <property type="protein sequence ID" value="GIH22459.1"/>
    <property type="molecule type" value="Genomic_DNA"/>
</dbReference>
<reference evidence="2" key="1">
    <citation type="submission" date="2021-01" db="EMBL/GenBank/DDBJ databases">
        <title>Whole genome shotgun sequence of Acrocarpospora phusangensis NBRC 108782.</title>
        <authorList>
            <person name="Komaki H."/>
            <person name="Tamura T."/>
        </authorList>
    </citation>
    <scope>NUCLEOTIDE SEQUENCE</scope>
    <source>
        <strain evidence="2">NBRC 108782</strain>
    </source>
</reference>
<evidence type="ECO:0000313" key="3">
    <source>
        <dbReference type="Proteomes" id="UP000640052"/>
    </source>
</evidence>
<dbReference type="Proteomes" id="UP000640052">
    <property type="component" value="Unassembled WGS sequence"/>
</dbReference>
<evidence type="ECO:0000313" key="2">
    <source>
        <dbReference type="EMBL" id="GIH22459.1"/>
    </source>
</evidence>
<name>A0A919UHV4_9ACTN</name>
<evidence type="ECO:0000256" key="1">
    <source>
        <dbReference type="SAM" id="MobiDB-lite"/>
    </source>
</evidence>
<protein>
    <submittedName>
        <fullName evidence="2">Uncharacterized protein</fullName>
    </submittedName>
</protein>
<feature type="compositionally biased region" description="Polar residues" evidence="1">
    <location>
        <begin position="46"/>
        <end position="75"/>
    </location>
</feature>
<keyword evidence="3" id="KW-1185">Reference proteome</keyword>
<feature type="region of interest" description="Disordered" evidence="1">
    <location>
        <begin position="35"/>
        <end position="77"/>
    </location>
</feature>
<sequence length="159" mass="16585">MTEPAPELGRHTDMRRIWLIALLLTAVACGGGNSVTTGQPADPEQPVSTPVGTPAGSGTPSAGPSMTVPVGNTLNPRKIPWTTARPAGGDLEITWVSGVEPCNSLDRVDVAYAAAEVTVTLWEGTTDEDAICIEIAIEKKTIVKLTEPVGDRKIVDGAK</sequence>
<organism evidence="2 3">
    <name type="scientific">Acrocarpospora phusangensis</name>
    <dbReference type="NCBI Taxonomy" id="1070424"/>
    <lineage>
        <taxon>Bacteria</taxon>
        <taxon>Bacillati</taxon>
        <taxon>Actinomycetota</taxon>
        <taxon>Actinomycetes</taxon>
        <taxon>Streptosporangiales</taxon>
        <taxon>Streptosporangiaceae</taxon>
        <taxon>Acrocarpospora</taxon>
    </lineage>
</organism>
<comment type="caution">
    <text evidence="2">The sequence shown here is derived from an EMBL/GenBank/DDBJ whole genome shotgun (WGS) entry which is preliminary data.</text>
</comment>
<gene>
    <name evidence="2" type="ORF">Aph01nite_07690</name>
</gene>
<dbReference type="AlphaFoldDB" id="A0A919UHV4"/>
<proteinExistence type="predicted"/>